<evidence type="ECO:0000313" key="2">
    <source>
        <dbReference type="EMBL" id="MFC6015655.1"/>
    </source>
</evidence>
<dbReference type="CDD" id="cd04301">
    <property type="entry name" value="NAT_SF"/>
    <property type="match status" value="1"/>
</dbReference>
<dbReference type="InterPro" id="IPR000182">
    <property type="entry name" value="GNAT_dom"/>
</dbReference>
<dbReference type="Gene3D" id="3.40.630.30">
    <property type="match status" value="1"/>
</dbReference>
<evidence type="ECO:0000259" key="1">
    <source>
        <dbReference type="PROSITE" id="PS51186"/>
    </source>
</evidence>
<accession>A0ABW1K2B2</accession>
<keyword evidence="2" id="KW-0012">Acyltransferase</keyword>
<sequence length="287" mass="31485">MTIRDTLLALHDQQVRGGVATRLPNNWKPSWDGPVLQVDTPTRGLAFARDLDGLSIAELDALIGRVRDRSAARGHAIEWKTYGHDRHDLTDRLRLAGFVPEEPETIVIGEATTLVDAGETPDGITIRATTDPADFHRIAAMESEVWGADWSWLADELLDRIDSAPANIVVLVAEAAGEVVSAAWLVIMPGTEFAALWGGSTLARWRRKGIYRALVARRTQAARDRGIKYLLVEASKDSSPILQRLGMHPVGTTPRGYGARRSAPRRICSPASTRRSTGVTYPLCWPP</sequence>
<dbReference type="EC" id="2.3.-.-" evidence="2"/>
<dbReference type="EMBL" id="JBHSPR010000004">
    <property type="protein sequence ID" value="MFC6015655.1"/>
    <property type="molecule type" value="Genomic_DNA"/>
</dbReference>
<reference evidence="3" key="1">
    <citation type="journal article" date="2019" name="Int. J. Syst. Evol. Microbiol.">
        <title>The Global Catalogue of Microorganisms (GCM) 10K type strain sequencing project: providing services to taxonomists for standard genome sequencing and annotation.</title>
        <authorList>
            <consortium name="The Broad Institute Genomics Platform"/>
            <consortium name="The Broad Institute Genome Sequencing Center for Infectious Disease"/>
            <person name="Wu L."/>
            <person name="Ma J."/>
        </authorList>
    </citation>
    <scope>NUCLEOTIDE SEQUENCE [LARGE SCALE GENOMIC DNA]</scope>
    <source>
        <strain evidence="3">ZS-35-S2</strain>
    </source>
</reference>
<dbReference type="RefSeq" id="WP_377418029.1">
    <property type="nucleotide sequence ID" value="NZ_JBHSPR010000004.1"/>
</dbReference>
<feature type="domain" description="N-acetyltransferase" evidence="1">
    <location>
        <begin position="124"/>
        <end position="264"/>
    </location>
</feature>
<keyword evidence="3" id="KW-1185">Reference proteome</keyword>
<dbReference type="GO" id="GO:0016746">
    <property type="term" value="F:acyltransferase activity"/>
    <property type="evidence" value="ECO:0007669"/>
    <property type="project" value="UniProtKB-KW"/>
</dbReference>
<protein>
    <submittedName>
        <fullName evidence="2">GNAT family N-acetyltransferase</fullName>
        <ecNumber evidence="2">2.3.-.-</ecNumber>
    </submittedName>
</protein>
<dbReference type="Proteomes" id="UP001596203">
    <property type="component" value="Unassembled WGS sequence"/>
</dbReference>
<dbReference type="SUPFAM" id="SSF55729">
    <property type="entry name" value="Acyl-CoA N-acyltransferases (Nat)"/>
    <property type="match status" value="1"/>
</dbReference>
<evidence type="ECO:0000313" key="3">
    <source>
        <dbReference type="Proteomes" id="UP001596203"/>
    </source>
</evidence>
<proteinExistence type="predicted"/>
<dbReference type="InterPro" id="IPR016181">
    <property type="entry name" value="Acyl_CoA_acyltransferase"/>
</dbReference>
<keyword evidence="2" id="KW-0808">Transferase</keyword>
<name>A0ABW1K2B2_9ACTN</name>
<dbReference type="PROSITE" id="PS51186">
    <property type="entry name" value="GNAT"/>
    <property type="match status" value="1"/>
</dbReference>
<gene>
    <name evidence="2" type="ORF">ACFP2T_05560</name>
</gene>
<comment type="caution">
    <text evidence="2">The sequence shown here is derived from an EMBL/GenBank/DDBJ whole genome shotgun (WGS) entry which is preliminary data.</text>
</comment>
<organism evidence="2 3">
    <name type="scientific">Plantactinospora solaniradicis</name>
    <dbReference type="NCBI Taxonomy" id="1723736"/>
    <lineage>
        <taxon>Bacteria</taxon>
        <taxon>Bacillati</taxon>
        <taxon>Actinomycetota</taxon>
        <taxon>Actinomycetes</taxon>
        <taxon>Micromonosporales</taxon>
        <taxon>Micromonosporaceae</taxon>
        <taxon>Plantactinospora</taxon>
    </lineage>
</organism>
<dbReference type="Pfam" id="PF00583">
    <property type="entry name" value="Acetyltransf_1"/>
    <property type="match status" value="1"/>
</dbReference>